<dbReference type="OrthoDB" id="9788270at2"/>
<name>A0A398CNH1_9BACL</name>
<comment type="catalytic activity">
    <reaction evidence="1">
        <text>futalosine + H2O = dehypoxanthine futalosine + hypoxanthine</text>
        <dbReference type="Rhea" id="RHEA:25904"/>
        <dbReference type="ChEBI" id="CHEBI:15377"/>
        <dbReference type="ChEBI" id="CHEBI:17368"/>
        <dbReference type="ChEBI" id="CHEBI:58863"/>
        <dbReference type="ChEBI" id="CHEBI:58864"/>
        <dbReference type="EC" id="3.2.2.26"/>
    </reaction>
</comment>
<dbReference type="Gene3D" id="3.40.50.1580">
    <property type="entry name" value="Nucleoside phosphorylase domain"/>
    <property type="match status" value="1"/>
</dbReference>
<dbReference type="UniPathway" id="UPA00079"/>
<evidence type="ECO:0000313" key="5">
    <source>
        <dbReference type="EMBL" id="RIE04916.1"/>
    </source>
</evidence>
<evidence type="ECO:0000256" key="2">
    <source>
        <dbReference type="NCBIfam" id="TIGR03664"/>
    </source>
</evidence>
<comment type="similarity">
    <text evidence="1">Belongs to the PNP/UDP phosphorylase family. Futalosine hydrolase subfamily.</text>
</comment>
<dbReference type="GO" id="GO:0019284">
    <property type="term" value="P:L-methionine salvage from S-adenosylmethionine"/>
    <property type="evidence" value="ECO:0007669"/>
    <property type="project" value="TreeGrafter"/>
</dbReference>
<accession>A0A398CNH1</accession>
<organism evidence="5 6">
    <name type="scientific">Cohnella faecalis</name>
    <dbReference type="NCBI Taxonomy" id="2315694"/>
    <lineage>
        <taxon>Bacteria</taxon>
        <taxon>Bacillati</taxon>
        <taxon>Bacillota</taxon>
        <taxon>Bacilli</taxon>
        <taxon>Bacillales</taxon>
        <taxon>Paenibacillaceae</taxon>
        <taxon>Cohnella</taxon>
    </lineage>
</organism>
<evidence type="ECO:0000256" key="1">
    <source>
        <dbReference type="HAMAP-Rule" id="MF_00991"/>
    </source>
</evidence>
<dbReference type="SUPFAM" id="SSF53167">
    <property type="entry name" value="Purine and uridine phosphorylases"/>
    <property type="match status" value="1"/>
</dbReference>
<dbReference type="InterPro" id="IPR035994">
    <property type="entry name" value="Nucleoside_phosphorylase_sf"/>
</dbReference>
<dbReference type="InterPro" id="IPR000845">
    <property type="entry name" value="Nucleoside_phosphorylase_d"/>
</dbReference>
<dbReference type="GO" id="GO:0008930">
    <property type="term" value="F:methylthioadenosine nucleosidase activity"/>
    <property type="evidence" value="ECO:0007669"/>
    <property type="project" value="TreeGrafter"/>
</dbReference>
<keyword evidence="6" id="KW-1185">Reference proteome</keyword>
<dbReference type="EMBL" id="QXJM01000022">
    <property type="protein sequence ID" value="RIE04916.1"/>
    <property type="molecule type" value="Genomic_DNA"/>
</dbReference>
<reference evidence="5 6" key="1">
    <citation type="submission" date="2018-09" db="EMBL/GenBank/DDBJ databases">
        <title>Cohnella cavernae sp. nov., isolated from a karst cave.</title>
        <authorList>
            <person name="Zhu H."/>
        </authorList>
    </citation>
    <scope>NUCLEOTIDE SEQUENCE [LARGE SCALE GENOMIC DNA]</scope>
    <source>
        <strain evidence="5 6">K2E09-144</strain>
    </source>
</reference>
<evidence type="ECO:0000259" key="3">
    <source>
        <dbReference type="Pfam" id="PF01048"/>
    </source>
</evidence>
<dbReference type="EC" id="3.2.2.26" evidence="1 2"/>
<comment type="pathway">
    <text evidence="1">Quinol/quinone metabolism; menaquinone biosynthesis.</text>
</comment>
<dbReference type="PANTHER" id="PTHR46832">
    <property type="entry name" value="5'-METHYLTHIOADENOSINE/S-ADENOSYLHOMOCYSTEINE NUCLEOSIDASE"/>
    <property type="match status" value="1"/>
</dbReference>
<keyword evidence="5" id="KW-0326">Glycosidase</keyword>
<dbReference type="InterPro" id="IPR019963">
    <property type="entry name" value="FL_hydrolase_MqnB"/>
</dbReference>
<gene>
    <name evidence="1" type="primary">mqnB</name>
    <name evidence="5" type="ORF">D3H35_03565</name>
    <name evidence="4" type="ORF">D3H35_13850</name>
</gene>
<dbReference type="HAMAP" id="MF_00991">
    <property type="entry name" value="MqnB"/>
    <property type="match status" value="1"/>
</dbReference>
<dbReference type="EMBL" id="QXJM01000039">
    <property type="protein sequence ID" value="RIE01865.1"/>
    <property type="molecule type" value="Genomic_DNA"/>
</dbReference>
<dbReference type="GO" id="GO:0005829">
    <property type="term" value="C:cytosol"/>
    <property type="evidence" value="ECO:0007669"/>
    <property type="project" value="TreeGrafter"/>
</dbReference>
<dbReference type="Proteomes" id="UP000266340">
    <property type="component" value="Unassembled WGS sequence"/>
</dbReference>
<dbReference type="NCBIfam" id="TIGR03664">
    <property type="entry name" value="fut_nucase"/>
    <property type="match status" value="1"/>
</dbReference>
<dbReference type="CDD" id="cd17766">
    <property type="entry name" value="futalosine_nucleosidase_MqnB"/>
    <property type="match status" value="1"/>
</dbReference>
<dbReference type="AlphaFoldDB" id="A0A398CNH1"/>
<feature type="domain" description="Nucleoside phosphorylase" evidence="3">
    <location>
        <begin position="54"/>
        <end position="225"/>
    </location>
</feature>
<evidence type="ECO:0000313" key="6">
    <source>
        <dbReference type="Proteomes" id="UP000266340"/>
    </source>
</evidence>
<dbReference type="GO" id="GO:0008782">
    <property type="term" value="F:adenosylhomocysteine nucleosidase activity"/>
    <property type="evidence" value="ECO:0007669"/>
    <property type="project" value="TreeGrafter"/>
</dbReference>
<comment type="function">
    <text evidence="1">Catalyzes the hydrolysis of futalosine (FL) to dehypoxanthine futalosine (DHFL) and hypoxanthine, a step in the biosynthesis of menaquinone (MK, vitamin K2).</text>
</comment>
<dbReference type="PANTHER" id="PTHR46832:SF2">
    <property type="entry name" value="FUTALOSINE HYDROLASE"/>
    <property type="match status" value="1"/>
</dbReference>
<dbReference type="NCBIfam" id="NF006087">
    <property type="entry name" value="PRK08236.1"/>
    <property type="match status" value="1"/>
</dbReference>
<keyword evidence="1" id="KW-0474">Menaquinone biosynthesis</keyword>
<dbReference type="RefSeq" id="WP_119147794.1">
    <property type="nucleotide sequence ID" value="NZ_JBHSOV010000020.1"/>
</dbReference>
<sequence length="237" mass="24531">MLSENKTRVLIMTAVDAERDAVLRGLGERGDKFDVKSNTGLPESGDRIEFEVELAGVGPALAAARTARALARGRYSLVVSAGIGGGFVERAEVGTLVMASEIVAADLGAETPDGYLSVDELGFGASRIAVESGLAKAWADKLVEQGWTVCSGPILTVSTVTGSAETAFDRAARVVGAAAEGMEGYGVAAAAHDVGVPALEIRSVSNPVGPRDRAAWRIKDALTALEAAFSNFPEVLR</sequence>
<dbReference type="Pfam" id="PF01048">
    <property type="entry name" value="PNP_UDP_1"/>
    <property type="match status" value="1"/>
</dbReference>
<proteinExistence type="inferred from homology"/>
<protein>
    <recommendedName>
        <fullName evidence="1 2">Futalosine hydrolase</fullName>
        <shortName evidence="1">FL hydrolase</shortName>
        <ecNumber evidence="1 2">3.2.2.26</ecNumber>
    </recommendedName>
    <alternativeName>
        <fullName evidence="1">Futalosine nucleosidase</fullName>
    </alternativeName>
    <alternativeName>
        <fullName evidence="1">Menaquinone biosynthetic enzyme MqnB</fullName>
    </alternativeName>
</protein>
<keyword evidence="1 5" id="KW-0378">Hydrolase</keyword>
<dbReference type="GO" id="GO:0009116">
    <property type="term" value="P:nucleoside metabolic process"/>
    <property type="evidence" value="ECO:0007669"/>
    <property type="project" value="InterPro"/>
</dbReference>
<evidence type="ECO:0000313" key="4">
    <source>
        <dbReference type="EMBL" id="RIE01865.1"/>
    </source>
</evidence>
<comment type="caution">
    <text evidence="5">The sequence shown here is derived from an EMBL/GenBank/DDBJ whole genome shotgun (WGS) entry which is preliminary data.</text>
</comment>
<dbReference type="GO" id="GO:0009234">
    <property type="term" value="P:menaquinone biosynthetic process"/>
    <property type="evidence" value="ECO:0007669"/>
    <property type="project" value="UniProtKB-UniRule"/>
</dbReference>